<dbReference type="Proteomes" id="UP001165583">
    <property type="component" value="Unassembled WGS sequence"/>
</dbReference>
<keyword evidence="4" id="KW-1185">Reference proteome</keyword>
<protein>
    <submittedName>
        <fullName evidence="3">Amidohydrolase family protein</fullName>
    </submittedName>
</protein>
<dbReference type="PANTHER" id="PTHR21240:SF28">
    <property type="entry name" value="ISO-OROTATE DECARBOXYLASE (EUROFUNG)"/>
    <property type="match status" value="1"/>
</dbReference>
<keyword evidence="1" id="KW-0456">Lyase</keyword>
<sequence>MATAALEPSSQGRARDRIDELGIKLISADNHINEPRNLFLDRFPKHLKDKAPRVIEGRDGGEGWSIDGTPPKRTYGLEAMAGFDKKDYRMSGLRYDQLRPGNYDGAEHLKDMDIDGTWASVTYPGMGPIFYVHPDKEVAAAGFVAYNDWILDDFQACDPQRLCGLAINPTELGIEHAVAEMRRVVKKGCRAMYIPGNPTIPYNHPTHYHPIWQTANELGMTLCMHRNHGGPPDATDWDRLQEDKVSIGGIVTRYFSCLRPFSYLIFAGVFDQYPNLKMVGAEVDCGWAPFWVQTMEHHWDIQKSWFPVKLKHSPTEFIGRNVFTTNVDDYAGYQMIGTGLWPWLSSMTMFSSDYPHSATIWPHSRDVALKMTEGLKEEDTRKALSENAARVFGFDIS</sequence>
<comment type="caution">
    <text evidence="3">The sequence shown here is derived from an EMBL/GenBank/DDBJ whole genome shotgun (WGS) entry which is preliminary data.</text>
</comment>
<organism evidence="3 4">
    <name type="scientific">Novosphingobium mangrovi</name>
    <name type="common">ex Huang et al. 2023</name>
    <dbReference type="NCBI Taxonomy" id="2976432"/>
    <lineage>
        <taxon>Bacteria</taxon>
        <taxon>Pseudomonadati</taxon>
        <taxon>Pseudomonadota</taxon>
        <taxon>Alphaproteobacteria</taxon>
        <taxon>Sphingomonadales</taxon>
        <taxon>Sphingomonadaceae</taxon>
        <taxon>Novosphingobium</taxon>
    </lineage>
</organism>
<proteinExistence type="predicted"/>
<dbReference type="RefSeq" id="WP_260046611.1">
    <property type="nucleotide sequence ID" value="NZ_JANZXA010000008.1"/>
</dbReference>
<name>A0ABT2I7H4_9SPHN</name>
<dbReference type="EMBL" id="JANZXA010000008">
    <property type="protein sequence ID" value="MCT2400543.1"/>
    <property type="molecule type" value="Genomic_DNA"/>
</dbReference>
<dbReference type="InterPro" id="IPR032466">
    <property type="entry name" value="Metal_Hydrolase"/>
</dbReference>
<dbReference type="Pfam" id="PF04909">
    <property type="entry name" value="Amidohydro_2"/>
    <property type="match status" value="1"/>
</dbReference>
<evidence type="ECO:0000313" key="4">
    <source>
        <dbReference type="Proteomes" id="UP001165583"/>
    </source>
</evidence>
<dbReference type="Gene3D" id="3.20.20.140">
    <property type="entry name" value="Metal-dependent hydrolases"/>
    <property type="match status" value="1"/>
</dbReference>
<gene>
    <name evidence="3" type="ORF">NZK81_13360</name>
</gene>
<evidence type="ECO:0000259" key="2">
    <source>
        <dbReference type="Pfam" id="PF04909"/>
    </source>
</evidence>
<reference evidence="3" key="1">
    <citation type="submission" date="2022-09" db="EMBL/GenBank/DDBJ databases">
        <title>Novosphingobium sp. Nov., a polycyclic aromatic hydrocarbon-degrading bacterium isolated form mangrove sediments in HongKong.</title>
        <authorList>
            <person name="Hu Z."/>
        </authorList>
    </citation>
    <scope>NUCLEOTIDE SEQUENCE</scope>
    <source>
        <strain evidence="3">HK4-1</strain>
    </source>
</reference>
<dbReference type="PANTHER" id="PTHR21240">
    <property type="entry name" value="2-AMINO-3-CARBOXYLMUCONATE-6-SEMIALDEHYDE DECARBOXYLASE"/>
    <property type="match status" value="1"/>
</dbReference>
<evidence type="ECO:0000313" key="3">
    <source>
        <dbReference type="EMBL" id="MCT2400543.1"/>
    </source>
</evidence>
<dbReference type="InterPro" id="IPR032465">
    <property type="entry name" value="ACMSD"/>
</dbReference>
<accession>A0ABT2I7H4</accession>
<dbReference type="SUPFAM" id="SSF51556">
    <property type="entry name" value="Metallo-dependent hydrolases"/>
    <property type="match status" value="1"/>
</dbReference>
<dbReference type="InterPro" id="IPR006680">
    <property type="entry name" value="Amidohydro-rel"/>
</dbReference>
<evidence type="ECO:0000256" key="1">
    <source>
        <dbReference type="ARBA" id="ARBA00023239"/>
    </source>
</evidence>
<feature type="domain" description="Amidohydrolase-related" evidence="2">
    <location>
        <begin position="120"/>
        <end position="394"/>
    </location>
</feature>